<dbReference type="SUPFAM" id="SSF54593">
    <property type="entry name" value="Glyoxalase/Bleomycin resistance protein/Dihydroxybiphenyl dioxygenase"/>
    <property type="match status" value="1"/>
</dbReference>
<dbReference type="EMBL" id="AP012057">
    <property type="protein sequence ID" value="BAN04266.1"/>
    <property type="molecule type" value="Genomic_DNA"/>
</dbReference>
<gene>
    <name evidence="1" type="ORF">YM304_39520</name>
</gene>
<reference evidence="1 2" key="1">
    <citation type="journal article" date="2013" name="Int. J. Syst. Evol. Microbiol.">
        <title>Ilumatobacter nonamiense sp. nov. and Ilumatobacter coccineum sp. nov., isolated from seashore sand.</title>
        <authorList>
            <person name="Matsumoto A."/>
            <person name="Kasai H."/>
            <person name="Matsuo Y."/>
            <person name="Shizuri Y."/>
            <person name="Ichikawa N."/>
            <person name="Fujita N."/>
            <person name="Omura S."/>
            <person name="Takahashi Y."/>
        </authorList>
    </citation>
    <scope>NUCLEOTIDE SEQUENCE [LARGE SCALE GENOMIC DNA]</scope>
    <source>
        <strain evidence="2">NBRC 103263 / KCTC 29153 / YM16-304</strain>
    </source>
</reference>
<dbReference type="Gene3D" id="3.10.180.10">
    <property type="entry name" value="2,3-Dihydroxybiphenyl 1,2-Dioxygenase, domain 1"/>
    <property type="match status" value="1"/>
</dbReference>
<protein>
    <recommendedName>
        <fullName evidence="3">VOC domain-containing protein</fullName>
    </recommendedName>
</protein>
<proteinExistence type="predicted"/>
<keyword evidence="2" id="KW-1185">Reference proteome</keyword>
<evidence type="ECO:0000313" key="1">
    <source>
        <dbReference type="EMBL" id="BAN04266.1"/>
    </source>
</evidence>
<dbReference type="AlphaFoldDB" id="A0A6C7EJY7"/>
<evidence type="ECO:0008006" key="3">
    <source>
        <dbReference type="Google" id="ProtNLM"/>
    </source>
</evidence>
<evidence type="ECO:0000313" key="2">
    <source>
        <dbReference type="Proteomes" id="UP000011863"/>
    </source>
</evidence>
<accession>A0A6C7EJY7</accession>
<dbReference type="Proteomes" id="UP000011863">
    <property type="component" value="Chromosome"/>
</dbReference>
<organism evidence="1 2">
    <name type="scientific">Ilumatobacter coccineus (strain NBRC 103263 / KCTC 29153 / YM16-304)</name>
    <dbReference type="NCBI Taxonomy" id="1313172"/>
    <lineage>
        <taxon>Bacteria</taxon>
        <taxon>Bacillati</taxon>
        <taxon>Actinomycetota</taxon>
        <taxon>Acidimicrobiia</taxon>
        <taxon>Acidimicrobiales</taxon>
        <taxon>Ilumatobacteraceae</taxon>
        <taxon>Ilumatobacter</taxon>
    </lineage>
</organism>
<sequence length="128" mass="13837">MSRDTPDTRAPFGGSSVVVFGPLANLLVRNQRTPTINVRLVEQGVEFTTPTDAGPSIIAVFDDTCGNLIQIVQMKWTDQTTPLIGPAWPLGRGSVVVEVVPCREWIGEVGPAREPGFDLVDGQHARVE</sequence>
<name>A0A6C7EJY7_ILUCY</name>
<dbReference type="InterPro" id="IPR029068">
    <property type="entry name" value="Glyas_Bleomycin-R_OHBP_Dase"/>
</dbReference>
<dbReference type="KEGG" id="aym:YM304_39520"/>